<evidence type="ECO:0000313" key="4">
    <source>
        <dbReference type="Proteomes" id="UP001280581"/>
    </source>
</evidence>
<dbReference type="EMBL" id="WVTA01000017">
    <property type="protein sequence ID" value="KAK3201066.1"/>
    <property type="molecule type" value="Genomic_DNA"/>
</dbReference>
<dbReference type="Gene3D" id="2.80.10.50">
    <property type="match status" value="1"/>
</dbReference>
<dbReference type="AlphaFoldDB" id="A0AAN6RD04"/>
<feature type="signal peptide" evidence="1">
    <location>
        <begin position="1"/>
        <end position="17"/>
    </location>
</feature>
<feature type="chain" id="PRO_5042852752" description="Ricin B lectin domain-containing protein" evidence="1">
    <location>
        <begin position="18"/>
        <end position="189"/>
    </location>
</feature>
<evidence type="ECO:0000313" key="3">
    <source>
        <dbReference type="EMBL" id="KAK3201066.1"/>
    </source>
</evidence>
<feature type="domain" description="Ricin B lectin" evidence="2">
    <location>
        <begin position="89"/>
        <end position="168"/>
    </location>
</feature>
<sequence>MLAPSIVALFLSATTLAAVVVPENYNKVYLQSLVDTSFVVQAKGVTTGSTVVVWVSHSHTVLLFINHNNKVNNKGDQHWLLTSNTSKIYLANVDPPTLCLDAGPKTAWKDMATVYVNTCSDTAPGQNWTVMADGRIGVTGSSPAECLDLQYMRATANNPVGLYQCAGLGNTGAKDKGINWPQKNVTVAP</sequence>
<keyword evidence="4" id="KW-1185">Reference proteome</keyword>
<gene>
    <name evidence="3" type="ORF">GRF29_213g966212</name>
</gene>
<protein>
    <recommendedName>
        <fullName evidence="2">Ricin B lectin domain-containing protein</fullName>
    </recommendedName>
</protein>
<dbReference type="PROSITE" id="PS50231">
    <property type="entry name" value="RICIN_B_LECTIN"/>
    <property type="match status" value="1"/>
</dbReference>
<dbReference type="Proteomes" id="UP001280581">
    <property type="component" value="Unassembled WGS sequence"/>
</dbReference>
<dbReference type="SUPFAM" id="SSF50370">
    <property type="entry name" value="Ricin B-like lectins"/>
    <property type="match status" value="1"/>
</dbReference>
<evidence type="ECO:0000256" key="1">
    <source>
        <dbReference type="SAM" id="SignalP"/>
    </source>
</evidence>
<evidence type="ECO:0000259" key="2">
    <source>
        <dbReference type="Pfam" id="PF00652"/>
    </source>
</evidence>
<reference evidence="3 4" key="1">
    <citation type="submission" date="2021-02" db="EMBL/GenBank/DDBJ databases">
        <title>Genome assembly of Pseudopithomyces chartarum.</title>
        <authorList>
            <person name="Jauregui R."/>
            <person name="Singh J."/>
            <person name="Voisey C."/>
        </authorList>
    </citation>
    <scope>NUCLEOTIDE SEQUENCE [LARGE SCALE GENOMIC DNA]</scope>
    <source>
        <strain evidence="3 4">AGR01</strain>
    </source>
</reference>
<dbReference type="InterPro" id="IPR035992">
    <property type="entry name" value="Ricin_B-like_lectins"/>
</dbReference>
<organism evidence="3 4">
    <name type="scientific">Pseudopithomyces chartarum</name>
    <dbReference type="NCBI Taxonomy" id="1892770"/>
    <lineage>
        <taxon>Eukaryota</taxon>
        <taxon>Fungi</taxon>
        <taxon>Dikarya</taxon>
        <taxon>Ascomycota</taxon>
        <taxon>Pezizomycotina</taxon>
        <taxon>Dothideomycetes</taxon>
        <taxon>Pleosporomycetidae</taxon>
        <taxon>Pleosporales</taxon>
        <taxon>Massarineae</taxon>
        <taxon>Didymosphaeriaceae</taxon>
        <taxon>Pseudopithomyces</taxon>
    </lineage>
</organism>
<keyword evidence="1" id="KW-0732">Signal</keyword>
<accession>A0AAN6RD04</accession>
<name>A0AAN6RD04_9PLEO</name>
<dbReference type="Pfam" id="PF00652">
    <property type="entry name" value="Ricin_B_lectin"/>
    <property type="match status" value="1"/>
</dbReference>
<proteinExistence type="predicted"/>
<dbReference type="InterPro" id="IPR000772">
    <property type="entry name" value="Ricin_B_lectin"/>
</dbReference>
<comment type="caution">
    <text evidence="3">The sequence shown here is derived from an EMBL/GenBank/DDBJ whole genome shotgun (WGS) entry which is preliminary data.</text>
</comment>